<name>A0A2R6QFH0_ACTCC</name>
<dbReference type="InParanoid" id="A0A2R6QFH0"/>
<dbReference type="Proteomes" id="UP000241394">
    <property type="component" value="Chromosome LG16"/>
</dbReference>
<proteinExistence type="predicted"/>
<dbReference type="AlphaFoldDB" id="A0A2R6QFH0"/>
<sequence>MDYPLELDVYICVWMMFAKTGSSSTGILLPFALLKELGPVSYGSPDCSFSAGLFCSLLSTLELGLKTNEKTSCSMDKDVKMTDAEGSSNGHLNLRVMPDKEMHVTRIYDLVALLTHKGIMLLRSIKKVGNGSRSMMMIILSHNGWKA</sequence>
<comment type="caution">
    <text evidence="1">The sequence shown here is derived from an EMBL/GenBank/DDBJ whole genome shotgun (WGS) entry which is preliminary data.</text>
</comment>
<organism evidence="1 2">
    <name type="scientific">Actinidia chinensis var. chinensis</name>
    <name type="common">Chinese soft-hair kiwi</name>
    <dbReference type="NCBI Taxonomy" id="1590841"/>
    <lineage>
        <taxon>Eukaryota</taxon>
        <taxon>Viridiplantae</taxon>
        <taxon>Streptophyta</taxon>
        <taxon>Embryophyta</taxon>
        <taxon>Tracheophyta</taxon>
        <taxon>Spermatophyta</taxon>
        <taxon>Magnoliopsida</taxon>
        <taxon>eudicotyledons</taxon>
        <taxon>Gunneridae</taxon>
        <taxon>Pentapetalae</taxon>
        <taxon>asterids</taxon>
        <taxon>Ericales</taxon>
        <taxon>Actinidiaceae</taxon>
        <taxon>Actinidia</taxon>
    </lineage>
</organism>
<protein>
    <submittedName>
        <fullName evidence="1">Ubiquitin carboxyl-terminal hydrolase</fullName>
    </submittedName>
</protein>
<dbReference type="EMBL" id="NKQK01000016">
    <property type="protein sequence ID" value="PSS07365.1"/>
    <property type="molecule type" value="Genomic_DNA"/>
</dbReference>
<dbReference type="OrthoDB" id="10499342at2759"/>
<reference evidence="2" key="2">
    <citation type="journal article" date="2018" name="BMC Genomics">
        <title>A manually annotated Actinidia chinensis var. chinensis (kiwifruit) genome highlights the challenges associated with draft genomes and gene prediction in plants.</title>
        <authorList>
            <person name="Pilkington S.M."/>
            <person name="Crowhurst R."/>
            <person name="Hilario E."/>
            <person name="Nardozza S."/>
            <person name="Fraser L."/>
            <person name="Peng Y."/>
            <person name="Gunaseelan K."/>
            <person name="Simpson R."/>
            <person name="Tahir J."/>
            <person name="Deroles S.C."/>
            <person name="Templeton K."/>
            <person name="Luo Z."/>
            <person name="Davy M."/>
            <person name="Cheng C."/>
            <person name="McNeilage M."/>
            <person name="Scaglione D."/>
            <person name="Liu Y."/>
            <person name="Zhang Q."/>
            <person name="Datson P."/>
            <person name="De Silva N."/>
            <person name="Gardiner S.E."/>
            <person name="Bassett H."/>
            <person name="Chagne D."/>
            <person name="McCallum J."/>
            <person name="Dzierzon H."/>
            <person name="Deng C."/>
            <person name="Wang Y.Y."/>
            <person name="Barron L."/>
            <person name="Manako K."/>
            <person name="Bowen J."/>
            <person name="Foster T.M."/>
            <person name="Erridge Z.A."/>
            <person name="Tiffin H."/>
            <person name="Waite C.N."/>
            <person name="Davies K.M."/>
            <person name="Grierson E.P."/>
            <person name="Laing W.A."/>
            <person name="Kirk R."/>
            <person name="Chen X."/>
            <person name="Wood M."/>
            <person name="Montefiori M."/>
            <person name="Brummell D.A."/>
            <person name="Schwinn K.E."/>
            <person name="Catanach A."/>
            <person name="Fullerton C."/>
            <person name="Li D."/>
            <person name="Meiyalaghan S."/>
            <person name="Nieuwenhuizen N."/>
            <person name="Read N."/>
            <person name="Prakash R."/>
            <person name="Hunter D."/>
            <person name="Zhang H."/>
            <person name="McKenzie M."/>
            <person name="Knabel M."/>
            <person name="Harris A."/>
            <person name="Allan A.C."/>
            <person name="Gleave A."/>
            <person name="Chen A."/>
            <person name="Janssen B.J."/>
            <person name="Plunkett B."/>
            <person name="Ampomah-Dwamena C."/>
            <person name="Voogd C."/>
            <person name="Leif D."/>
            <person name="Lafferty D."/>
            <person name="Souleyre E.J.F."/>
            <person name="Varkonyi-Gasic E."/>
            <person name="Gambi F."/>
            <person name="Hanley J."/>
            <person name="Yao J.L."/>
            <person name="Cheung J."/>
            <person name="David K.M."/>
            <person name="Warren B."/>
            <person name="Marsh K."/>
            <person name="Snowden K.C."/>
            <person name="Lin-Wang K."/>
            <person name="Brian L."/>
            <person name="Martinez-Sanchez M."/>
            <person name="Wang M."/>
            <person name="Ileperuma N."/>
            <person name="Macnee N."/>
            <person name="Campin R."/>
            <person name="McAtee P."/>
            <person name="Drummond R.S.M."/>
            <person name="Espley R.V."/>
            <person name="Ireland H.S."/>
            <person name="Wu R."/>
            <person name="Atkinson R.G."/>
            <person name="Karunairetnam S."/>
            <person name="Bulley S."/>
            <person name="Chunkath S."/>
            <person name="Hanley Z."/>
            <person name="Storey R."/>
            <person name="Thrimawithana A.H."/>
            <person name="Thomson S."/>
            <person name="David C."/>
            <person name="Testolin R."/>
            <person name="Huang H."/>
            <person name="Hellens R.P."/>
            <person name="Schaffer R.J."/>
        </authorList>
    </citation>
    <scope>NUCLEOTIDE SEQUENCE [LARGE SCALE GENOMIC DNA]</scope>
    <source>
        <strain evidence="2">cv. Red5</strain>
    </source>
</reference>
<keyword evidence="1" id="KW-0378">Hydrolase</keyword>
<keyword evidence="2" id="KW-1185">Reference proteome</keyword>
<dbReference type="GO" id="GO:0016787">
    <property type="term" value="F:hydrolase activity"/>
    <property type="evidence" value="ECO:0007669"/>
    <property type="project" value="UniProtKB-KW"/>
</dbReference>
<gene>
    <name evidence="1" type="ORF">CEY00_Acc17710</name>
</gene>
<accession>A0A2R6QFH0</accession>
<dbReference type="STRING" id="1590841.A0A2R6QFH0"/>
<reference evidence="1 2" key="1">
    <citation type="submission" date="2017-07" db="EMBL/GenBank/DDBJ databases">
        <title>An improved, manually edited Actinidia chinensis var. chinensis (kiwifruit) genome highlights the challenges associated with draft genomes and gene prediction in plants.</title>
        <authorList>
            <person name="Pilkington S."/>
            <person name="Crowhurst R."/>
            <person name="Hilario E."/>
            <person name="Nardozza S."/>
            <person name="Fraser L."/>
            <person name="Peng Y."/>
            <person name="Gunaseelan K."/>
            <person name="Simpson R."/>
            <person name="Tahir J."/>
            <person name="Deroles S."/>
            <person name="Templeton K."/>
            <person name="Luo Z."/>
            <person name="Davy M."/>
            <person name="Cheng C."/>
            <person name="Mcneilage M."/>
            <person name="Scaglione D."/>
            <person name="Liu Y."/>
            <person name="Zhang Q."/>
            <person name="Datson P."/>
            <person name="De Silva N."/>
            <person name="Gardiner S."/>
            <person name="Bassett H."/>
            <person name="Chagne D."/>
            <person name="Mccallum J."/>
            <person name="Dzierzon H."/>
            <person name="Deng C."/>
            <person name="Wang Y.-Y."/>
            <person name="Barron N."/>
            <person name="Manako K."/>
            <person name="Bowen J."/>
            <person name="Foster T."/>
            <person name="Erridge Z."/>
            <person name="Tiffin H."/>
            <person name="Waite C."/>
            <person name="Davies K."/>
            <person name="Grierson E."/>
            <person name="Laing W."/>
            <person name="Kirk R."/>
            <person name="Chen X."/>
            <person name="Wood M."/>
            <person name="Montefiori M."/>
            <person name="Brummell D."/>
            <person name="Schwinn K."/>
            <person name="Catanach A."/>
            <person name="Fullerton C."/>
            <person name="Li D."/>
            <person name="Meiyalaghan S."/>
            <person name="Nieuwenhuizen N."/>
            <person name="Read N."/>
            <person name="Prakash R."/>
            <person name="Hunter D."/>
            <person name="Zhang H."/>
            <person name="Mckenzie M."/>
            <person name="Knabel M."/>
            <person name="Harris A."/>
            <person name="Allan A."/>
            <person name="Chen A."/>
            <person name="Janssen B."/>
            <person name="Plunkett B."/>
            <person name="Dwamena C."/>
            <person name="Voogd C."/>
            <person name="Leif D."/>
            <person name="Lafferty D."/>
            <person name="Souleyre E."/>
            <person name="Varkonyi-Gasic E."/>
            <person name="Gambi F."/>
            <person name="Hanley J."/>
            <person name="Yao J.-L."/>
            <person name="Cheung J."/>
            <person name="David K."/>
            <person name="Warren B."/>
            <person name="Marsh K."/>
            <person name="Snowden K."/>
            <person name="Lin-Wang K."/>
            <person name="Brian L."/>
            <person name="Martinez-Sanchez M."/>
            <person name="Wang M."/>
            <person name="Ileperuma N."/>
            <person name="Macnee N."/>
            <person name="Campin R."/>
            <person name="Mcatee P."/>
            <person name="Drummond R."/>
            <person name="Espley R."/>
            <person name="Ireland H."/>
            <person name="Wu R."/>
            <person name="Atkinson R."/>
            <person name="Karunairetnam S."/>
            <person name="Bulley S."/>
            <person name="Chunkath S."/>
            <person name="Hanley Z."/>
            <person name="Storey R."/>
            <person name="Thrimawithana A."/>
            <person name="Thomson S."/>
            <person name="David C."/>
            <person name="Testolin R."/>
        </authorList>
    </citation>
    <scope>NUCLEOTIDE SEQUENCE [LARGE SCALE GENOMIC DNA]</scope>
    <source>
        <strain evidence="2">cv. Red5</strain>
        <tissue evidence="1">Young leaf</tissue>
    </source>
</reference>
<evidence type="ECO:0000313" key="1">
    <source>
        <dbReference type="EMBL" id="PSS07365.1"/>
    </source>
</evidence>
<evidence type="ECO:0000313" key="2">
    <source>
        <dbReference type="Proteomes" id="UP000241394"/>
    </source>
</evidence>
<dbReference type="Gramene" id="PSS07365">
    <property type="protein sequence ID" value="PSS07365"/>
    <property type="gene ID" value="CEY00_Acc17710"/>
</dbReference>